<dbReference type="Pfam" id="PF05903">
    <property type="entry name" value="Peptidase_C97"/>
    <property type="match status" value="1"/>
</dbReference>
<dbReference type="GO" id="GO:0006508">
    <property type="term" value="P:proteolysis"/>
    <property type="evidence" value="ECO:0007669"/>
    <property type="project" value="UniProtKB-KW"/>
</dbReference>
<keyword evidence="3" id="KW-0472">Membrane</keyword>
<dbReference type="GO" id="GO:0101005">
    <property type="term" value="F:deubiquitinase activity"/>
    <property type="evidence" value="ECO:0007669"/>
    <property type="project" value="TreeGrafter"/>
</dbReference>
<dbReference type="SMART" id="SM01179">
    <property type="entry name" value="DUF862"/>
    <property type="match status" value="1"/>
</dbReference>
<dbReference type="InterPro" id="IPR042266">
    <property type="entry name" value="PPPDE_sf"/>
</dbReference>
<feature type="domain" description="PPPDE" evidence="4">
    <location>
        <begin position="241"/>
        <end position="399"/>
    </location>
</feature>
<proteinExistence type="predicted"/>
<organism evidence="5">
    <name type="scientific">viral metagenome</name>
    <dbReference type="NCBI Taxonomy" id="1070528"/>
    <lineage>
        <taxon>unclassified sequences</taxon>
        <taxon>metagenomes</taxon>
        <taxon>organismal metagenomes</taxon>
    </lineage>
</organism>
<protein>
    <recommendedName>
        <fullName evidence="4">PPPDE domain-containing protein</fullName>
    </recommendedName>
</protein>
<accession>A0A6C0CCW2</accession>
<dbReference type="Gene3D" id="3.90.1720.30">
    <property type="entry name" value="PPPDE domains"/>
    <property type="match status" value="1"/>
</dbReference>
<dbReference type="EMBL" id="MN739395">
    <property type="protein sequence ID" value="QHT02576.1"/>
    <property type="molecule type" value="Genomic_DNA"/>
</dbReference>
<dbReference type="AlphaFoldDB" id="A0A6C0CCW2"/>
<dbReference type="InterPro" id="IPR008580">
    <property type="entry name" value="PPPDE_dom"/>
</dbReference>
<evidence type="ECO:0000256" key="1">
    <source>
        <dbReference type="ARBA" id="ARBA00022670"/>
    </source>
</evidence>
<dbReference type="PROSITE" id="PS51858">
    <property type="entry name" value="PPPDE"/>
    <property type="match status" value="1"/>
</dbReference>
<keyword evidence="2" id="KW-0378">Hydrolase</keyword>
<evidence type="ECO:0000313" key="5">
    <source>
        <dbReference type="EMBL" id="QHT02576.1"/>
    </source>
</evidence>
<dbReference type="PANTHER" id="PTHR12378:SF80">
    <property type="entry name" value="IP06716P-RELATED"/>
    <property type="match status" value="1"/>
</dbReference>
<keyword evidence="3" id="KW-1133">Transmembrane helix</keyword>
<evidence type="ECO:0000256" key="3">
    <source>
        <dbReference type="SAM" id="Phobius"/>
    </source>
</evidence>
<sequence length="626" mass="73286">MIRKYTRKKNLRRNTLRRKTLKRNTLKRNTLRKKTLKKKLMKTLKKRRRFGGAVELEKSMDNAEIQQISSKLSKEDITWCDKLTNILTELWSKNLINLSQFVKTRGGCDHTPIKGGNPIKKTIKYLVIFIIGLLKGILYPVGFIVIGVGTRVSGFVKLIFKIGSLICDSWSGYGTTHFKEEFKSYAVLWSFKDMSSLYIDHQKNNTDNLYIKIPEGVATAQHKKIHYTNLNDIPDNKNGDIDVYLLTFDVLQPVLPKLSSYLKYKVYHTAILLVDRRGDTSVKYHYAYGFYECGFSGIYYLKRSEAEQHTFLYANYLGRTNLTPEVWKGYIEILGKTDFEGCKYDFLLNNCCSFTNIFTRFLFQDIYWRSDINYIEDIDIDGILDTNTNNYATKLNEYLRSTLINLGINESEADKRIKQELNKPLNEIFDCVVSVRRYGVKIDGIIYLYDNRNIIIINGEDINTYPINSIDGQLMLRLLSMCCYYGNMAVINKSLFNYDLNEIKQYVSIHSIIFSDVFHQMRLGRKLSHFYEMVLNWNNSDEDIIQMLEKQKKSHLDDNLEADKFKLNCVSKNSWYSSWYRWTDTCPPRNANGSPVKGYEDKKIPKYLTDEYLECCSYDLRNIPKF</sequence>
<reference evidence="5" key="1">
    <citation type="journal article" date="2020" name="Nature">
        <title>Giant virus diversity and host interactions through global metagenomics.</title>
        <authorList>
            <person name="Schulz F."/>
            <person name="Roux S."/>
            <person name="Paez-Espino D."/>
            <person name="Jungbluth S."/>
            <person name="Walsh D.A."/>
            <person name="Denef V.J."/>
            <person name="McMahon K.D."/>
            <person name="Konstantinidis K.T."/>
            <person name="Eloe-Fadrosh E.A."/>
            <person name="Kyrpides N.C."/>
            <person name="Woyke T."/>
        </authorList>
    </citation>
    <scope>NUCLEOTIDE SEQUENCE</scope>
    <source>
        <strain evidence="5">GVMAG-M-3300020595-32</strain>
    </source>
</reference>
<evidence type="ECO:0000256" key="2">
    <source>
        <dbReference type="ARBA" id="ARBA00022801"/>
    </source>
</evidence>
<name>A0A6C0CCW2_9ZZZZ</name>
<dbReference type="PANTHER" id="PTHR12378">
    <property type="entry name" value="DESUMOYLATING ISOPEPTIDASE"/>
    <property type="match status" value="1"/>
</dbReference>
<feature type="transmembrane region" description="Helical" evidence="3">
    <location>
        <begin position="125"/>
        <end position="148"/>
    </location>
</feature>
<evidence type="ECO:0000259" key="4">
    <source>
        <dbReference type="PROSITE" id="PS51858"/>
    </source>
</evidence>
<keyword evidence="1" id="KW-0645">Protease</keyword>
<dbReference type="GO" id="GO:0016579">
    <property type="term" value="P:protein deubiquitination"/>
    <property type="evidence" value="ECO:0007669"/>
    <property type="project" value="TreeGrafter"/>
</dbReference>
<keyword evidence="3" id="KW-0812">Transmembrane</keyword>